<proteinExistence type="predicted"/>
<keyword evidence="1" id="KW-0472">Membrane</keyword>
<protein>
    <recommendedName>
        <fullName evidence="4">DUF4386 family protein</fullName>
    </recommendedName>
</protein>
<accession>A0ABS9HDV5</accession>
<feature type="transmembrane region" description="Helical" evidence="1">
    <location>
        <begin position="77"/>
        <end position="103"/>
    </location>
</feature>
<feature type="transmembrane region" description="Helical" evidence="1">
    <location>
        <begin position="193"/>
        <end position="213"/>
    </location>
</feature>
<feature type="transmembrane region" description="Helical" evidence="1">
    <location>
        <begin position="33"/>
        <end position="57"/>
    </location>
</feature>
<dbReference type="EMBL" id="JAKJHZ010000010">
    <property type="protein sequence ID" value="MCF6379372.1"/>
    <property type="molecule type" value="Genomic_DNA"/>
</dbReference>
<evidence type="ECO:0008006" key="4">
    <source>
        <dbReference type="Google" id="ProtNLM"/>
    </source>
</evidence>
<evidence type="ECO:0000313" key="2">
    <source>
        <dbReference type="EMBL" id="MCF6379372.1"/>
    </source>
</evidence>
<keyword evidence="3" id="KW-1185">Reference proteome</keyword>
<gene>
    <name evidence="2" type="ORF">L2K70_17310</name>
</gene>
<dbReference type="RefSeq" id="WP_236404351.1">
    <property type="nucleotide sequence ID" value="NZ_JAKJHZ010000010.1"/>
</dbReference>
<evidence type="ECO:0000256" key="1">
    <source>
        <dbReference type="SAM" id="Phobius"/>
    </source>
</evidence>
<keyword evidence="1" id="KW-0812">Transmembrane</keyword>
<dbReference type="Proteomes" id="UP001201161">
    <property type="component" value="Unassembled WGS sequence"/>
</dbReference>
<comment type="caution">
    <text evidence="2">The sequence shown here is derived from an EMBL/GenBank/DDBJ whole genome shotgun (WGS) entry which is preliminary data.</text>
</comment>
<feature type="transmembrane region" description="Helical" evidence="1">
    <location>
        <begin position="115"/>
        <end position="140"/>
    </location>
</feature>
<reference evidence="2 3" key="1">
    <citation type="submission" date="2022-01" db="EMBL/GenBank/DDBJ databases">
        <title>Nocardioides sp. nov., an actinomycete isolated from mining soil.</title>
        <authorList>
            <person name="Liu L."/>
        </authorList>
    </citation>
    <scope>NUCLEOTIDE SEQUENCE [LARGE SCALE GENOMIC DNA]</scope>
    <source>
        <strain evidence="2 3">KLBMP 9356</strain>
    </source>
</reference>
<evidence type="ECO:0000313" key="3">
    <source>
        <dbReference type="Proteomes" id="UP001201161"/>
    </source>
</evidence>
<organism evidence="2 3">
    <name type="scientific">Nocardioides potassii</name>
    <dbReference type="NCBI Taxonomy" id="2911371"/>
    <lineage>
        <taxon>Bacteria</taxon>
        <taxon>Bacillati</taxon>
        <taxon>Actinomycetota</taxon>
        <taxon>Actinomycetes</taxon>
        <taxon>Propionibacteriales</taxon>
        <taxon>Nocardioidaceae</taxon>
        <taxon>Nocardioides</taxon>
    </lineage>
</organism>
<keyword evidence="1" id="KW-1133">Transmembrane helix</keyword>
<feature type="transmembrane region" description="Helical" evidence="1">
    <location>
        <begin position="160"/>
        <end position="186"/>
    </location>
</feature>
<sequence>MNSTTAGIAPVSTTPADATVAPSTKTAVRPFGAAFAATALVLGAAGNTAQAVMTQLLGGRPETIDDMVALASDSPTLVTAMSVTGTVALPFMALGFVAAAHLLTRRARRAGGIAGTLLVLGMWGFLGLQLTGLVQIRALLDGEAGLAAATWMQSQQQDPLLGVLFALPFMAGTVIGMLVLTIGLLVRGAGVPRWIPGAWLVFIVLDFTIGAVGPVDPHWLYFIGAVGLAHHVLQDGARAWKNA</sequence>
<name>A0ABS9HDV5_9ACTN</name>